<dbReference type="EMBL" id="BMMH01000002">
    <property type="protein sequence ID" value="GGL00442.1"/>
    <property type="molecule type" value="Genomic_DNA"/>
</dbReference>
<reference evidence="1" key="1">
    <citation type="journal article" date="2014" name="Int. J. Syst. Evol. Microbiol.">
        <title>Complete genome sequence of Corynebacterium casei LMG S-19264T (=DSM 44701T), isolated from a smear-ripened cheese.</title>
        <authorList>
            <consortium name="US DOE Joint Genome Institute (JGI-PGF)"/>
            <person name="Walter F."/>
            <person name="Albersmeier A."/>
            <person name="Kalinowski J."/>
            <person name="Ruckert C."/>
        </authorList>
    </citation>
    <scope>NUCLEOTIDE SEQUENCE</scope>
    <source>
        <strain evidence="1">CGMCC 4.3508</strain>
    </source>
</reference>
<reference evidence="1" key="2">
    <citation type="submission" date="2020-09" db="EMBL/GenBank/DDBJ databases">
        <authorList>
            <person name="Sun Q."/>
            <person name="Zhou Y."/>
        </authorList>
    </citation>
    <scope>NUCLEOTIDE SEQUENCE</scope>
    <source>
        <strain evidence="1">CGMCC 4.3508</strain>
    </source>
</reference>
<comment type="caution">
    <text evidence="1">The sequence shown here is derived from an EMBL/GenBank/DDBJ whole genome shotgun (WGS) entry which is preliminary data.</text>
</comment>
<evidence type="ECO:0000313" key="1">
    <source>
        <dbReference type="EMBL" id="GGL00442.1"/>
    </source>
</evidence>
<accession>A0A917RCJ0</accession>
<gene>
    <name evidence="1" type="ORF">GCM10011588_14000</name>
</gene>
<evidence type="ECO:0000313" key="2">
    <source>
        <dbReference type="Proteomes" id="UP000638263"/>
    </source>
</evidence>
<dbReference type="Proteomes" id="UP000638263">
    <property type="component" value="Unassembled WGS sequence"/>
</dbReference>
<name>A0A917RCJ0_9NOCA</name>
<sequence length="145" mass="15535">MESTVVKEREIPSGIATVALPNVLRHTSTGKAPGVGHPSCRWGCRFDARKAEGWWSDRQLVTVAPVGPYAGRSSIPSRRRGFIMCISTSETVPAAAPGRERLPGRVPGATEVPDGSTAVLPAAEHLEVFLAAIRLWERDPGGRRG</sequence>
<organism evidence="1 2">
    <name type="scientific">Nocardia jinanensis</name>
    <dbReference type="NCBI Taxonomy" id="382504"/>
    <lineage>
        <taxon>Bacteria</taxon>
        <taxon>Bacillati</taxon>
        <taxon>Actinomycetota</taxon>
        <taxon>Actinomycetes</taxon>
        <taxon>Mycobacteriales</taxon>
        <taxon>Nocardiaceae</taxon>
        <taxon>Nocardia</taxon>
    </lineage>
</organism>
<proteinExistence type="predicted"/>
<keyword evidence="2" id="KW-1185">Reference proteome</keyword>
<protein>
    <submittedName>
        <fullName evidence="1">Uncharacterized protein</fullName>
    </submittedName>
</protein>
<dbReference type="AlphaFoldDB" id="A0A917RCJ0"/>